<keyword evidence="2" id="KW-0012">Acyltransferase</keyword>
<dbReference type="InterPro" id="IPR050680">
    <property type="entry name" value="YpeA/RimI_acetyltransf"/>
</dbReference>
<dbReference type="OrthoDB" id="4228396at2"/>
<protein>
    <submittedName>
        <fullName evidence="4">GNAT family N-acetyltransferase</fullName>
    </submittedName>
</protein>
<keyword evidence="1 4" id="KW-0808">Transferase</keyword>
<dbReference type="CDD" id="cd04301">
    <property type="entry name" value="NAT_SF"/>
    <property type="match status" value="1"/>
</dbReference>
<proteinExistence type="predicted"/>
<dbReference type="EMBL" id="SLUB01000010">
    <property type="protein sequence ID" value="THE13331.1"/>
    <property type="molecule type" value="Genomic_DNA"/>
</dbReference>
<evidence type="ECO:0000256" key="1">
    <source>
        <dbReference type="ARBA" id="ARBA00022679"/>
    </source>
</evidence>
<dbReference type="PROSITE" id="PS51186">
    <property type="entry name" value="GNAT"/>
    <property type="match status" value="1"/>
</dbReference>
<dbReference type="PANTHER" id="PTHR43420">
    <property type="entry name" value="ACETYLTRANSFERASE"/>
    <property type="match status" value="1"/>
</dbReference>
<accession>A0A4S3PU79</accession>
<dbReference type="AlphaFoldDB" id="A0A4S3PU79"/>
<reference evidence="4 5" key="1">
    <citation type="journal article" date="2019" name="Indoor Air">
        <title>Impacts of indoor surface finishes on bacterial viability.</title>
        <authorList>
            <person name="Hu J."/>
            <person name="Maamar S.B."/>
            <person name="Glawe A.J."/>
            <person name="Gottel N."/>
            <person name="Gilbert J.A."/>
            <person name="Hartmann E.M."/>
        </authorList>
    </citation>
    <scope>NUCLEOTIDE SEQUENCE [LARGE SCALE GENOMIC DNA]</scope>
    <source>
        <strain evidence="4 5">AF060A6</strain>
    </source>
</reference>
<evidence type="ECO:0000313" key="4">
    <source>
        <dbReference type="EMBL" id="THE13331.1"/>
    </source>
</evidence>
<name>A0A4S3PU79_9BACI</name>
<dbReference type="Proteomes" id="UP000306477">
    <property type="component" value="Unassembled WGS sequence"/>
</dbReference>
<keyword evidence="5" id="KW-1185">Reference proteome</keyword>
<dbReference type="InterPro" id="IPR000182">
    <property type="entry name" value="GNAT_dom"/>
</dbReference>
<evidence type="ECO:0000256" key="2">
    <source>
        <dbReference type="ARBA" id="ARBA00023315"/>
    </source>
</evidence>
<sequence>MTSIRRGDEHMITIKRLSECTLEDAVVAWNKGFEGYYFNMTTTVDLFTRRMILEGLSPALSVVAYEGERPVGLILNGIRSINGKKVSWNGGTGVDPEYRGKGVGKKLMEATLAIYETEGVEVATLEAVKANEKAIALYEKVGYHIVDELLHLQHTGELSSDAFLAENTQFTFTKGIPIDASQVPFYKAMVPWQTQWNNARDGESLLAMDENETVVGYAIYKRLFNEVGELQSIILMQCEAEPLHDKKEDIVRELLRMVFGQTDLKIARTAANLSVSNKILRDLLEKEGFTVKAEQVFMIK</sequence>
<dbReference type="GO" id="GO:0016747">
    <property type="term" value="F:acyltransferase activity, transferring groups other than amino-acyl groups"/>
    <property type="evidence" value="ECO:0007669"/>
    <property type="project" value="InterPro"/>
</dbReference>
<evidence type="ECO:0000313" key="5">
    <source>
        <dbReference type="Proteomes" id="UP000306477"/>
    </source>
</evidence>
<evidence type="ECO:0000259" key="3">
    <source>
        <dbReference type="PROSITE" id="PS51186"/>
    </source>
</evidence>
<gene>
    <name evidence="4" type="ORF">E1I69_08280</name>
</gene>
<dbReference type="Gene3D" id="3.40.630.30">
    <property type="match status" value="1"/>
</dbReference>
<dbReference type="Pfam" id="PF00583">
    <property type="entry name" value="Acetyltransf_1"/>
    <property type="match status" value="1"/>
</dbReference>
<dbReference type="InterPro" id="IPR016181">
    <property type="entry name" value="Acyl_CoA_acyltransferase"/>
</dbReference>
<dbReference type="SUPFAM" id="SSF55729">
    <property type="entry name" value="Acyl-CoA N-acyltransferases (Nat)"/>
    <property type="match status" value="1"/>
</dbReference>
<comment type="caution">
    <text evidence="4">The sequence shown here is derived from an EMBL/GenBank/DDBJ whole genome shotgun (WGS) entry which is preliminary data.</text>
</comment>
<organism evidence="4 5">
    <name type="scientific">Bacillus timonensis</name>
    <dbReference type="NCBI Taxonomy" id="1033734"/>
    <lineage>
        <taxon>Bacteria</taxon>
        <taxon>Bacillati</taxon>
        <taxon>Bacillota</taxon>
        <taxon>Bacilli</taxon>
        <taxon>Bacillales</taxon>
        <taxon>Bacillaceae</taxon>
        <taxon>Bacillus</taxon>
    </lineage>
</organism>
<dbReference type="STRING" id="1033734.GCA_000285535_01117"/>
<feature type="domain" description="N-acetyltransferase" evidence="3">
    <location>
        <begin position="12"/>
        <end position="165"/>
    </location>
</feature>